<dbReference type="AlphaFoldDB" id="A0A6G1X3Q8"/>
<keyword evidence="5" id="KW-0175">Coiled coil</keyword>
<evidence type="ECO:0000256" key="5">
    <source>
        <dbReference type="SAM" id="Coils"/>
    </source>
</evidence>
<keyword evidence="6" id="KW-0472">Membrane</keyword>
<evidence type="ECO:0000256" key="4">
    <source>
        <dbReference type="ARBA" id="ARBA00022825"/>
    </source>
</evidence>
<dbReference type="Proteomes" id="UP000480185">
    <property type="component" value="Unassembled WGS sequence"/>
</dbReference>
<dbReference type="GO" id="GO:0006508">
    <property type="term" value="P:proteolysis"/>
    <property type="evidence" value="ECO:0007669"/>
    <property type="project" value="UniProtKB-KW"/>
</dbReference>
<dbReference type="GO" id="GO:0004252">
    <property type="term" value="F:serine-type endopeptidase activity"/>
    <property type="evidence" value="ECO:0007669"/>
    <property type="project" value="InterPro"/>
</dbReference>
<evidence type="ECO:0000256" key="1">
    <source>
        <dbReference type="ARBA" id="ARBA00010541"/>
    </source>
</evidence>
<dbReference type="PANTHER" id="PTHR43343:SF3">
    <property type="entry name" value="PROTEASE DO-LIKE 8, CHLOROPLASTIC"/>
    <property type="match status" value="1"/>
</dbReference>
<keyword evidence="6" id="KW-0812">Transmembrane</keyword>
<comment type="caution">
    <text evidence="7">The sequence shown here is derived from an EMBL/GenBank/DDBJ whole genome shotgun (WGS) entry which is preliminary data.</text>
</comment>
<evidence type="ECO:0000256" key="3">
    <source>
        <dbReference type="ARBA" id="ARBA00022801"/>
    </source>
</evidence>
<dbReference type="OrthoDB" id="189537at2"/>
<keyword evidence="4" id="KW-0720">Serine protease</keyword>
<organism evidence="7 8">
    <name type="scientific">Salinibacillus xinjiangensis</name>
    <dbReference type="NCBI Taxonomy" id="1229268"/>
    <lineage>
        <taxon>Bacteria</taxon>
        <taxon>Bacillati</taxon>
        <taxon>Bacillota</taxon>
        <taxon>Bacilli</taxon>
        <taxon>Bacillales</taxon>
        <taxon>Bacillaceae</taxon>
        <taxon>Salinibacillus</taxon>
    </lineage>
</organism>
<evidence type="ECO:0000313" key="7">
    <source>
        <dbReference type="EMBL" id="MRG85594.1"/>
    </source>
</evidence>
<dbReference type="PANTHER" id="PTHR43343">
    <property type="entry name" value="PEPTIDASE S12"/>
    <property type="match status" value="1"/>
</dbReference>
<accession>A0A6G1X3Q8</accession>
<keyword evidence="8" id="KW-1185">Reference proteome</keyword>
<evidence type="ECO:0000256" key="2">
    <source>
        <dbReference type="ARBA" id="ARBA00022670"/>
    </source>
</evidence>
<dbReference type="InterPro" id="IPR009003">
    <property type="entry name" value="Peptidase_S1_PA"/>
</dbReference>
<keyword evidence="6" id="KW-1133">Transmembrane helix</keyword>
<proteinExistence type="inferred from homology"/>
<evidence type="ECO:0000313" key="8">
    <source>
        <dbReference type="Proteomes" id="UP000480185"/>
    </source>
</evidence>
<reference evidence="7 8" key="1">
    <citation type="submission" date="2019-11" db="EMBL/GenBank/DDBJ databases">
        <authorList>
            <person name="Li J."/>
        </authorList>
    </citation>
    <scope>NUCLEOTIDE SEQUENCE [LARGE SCALE GENOMIC DNA]</scope>
    <source>
        <strain evidence="7 8">J4</strain>
    </source>
</reference>
<protein>
    <submittedName>
        <fullName evidence="7">Trypsin-like serine protease</fullName>
    </submittedName>
</protein>
<dbReference type="Pfam" id="PF13365">
    <property type="entry name" value="Trypsin_2"/>
    <property type="match status" value="1"/>
</dbReference>
<feature type="transmembrane region" description="Helical" evidence="6">
    <location>
        <begin position="9"/>
        <end position="31"/>
    </location>
</feature>
<dbReference type="Gene3D" id="2.40.10.10">
    <property type="entry name" value="Trypsin-like serine proteases"/>
    <property type="match status" value="2"/>
</dbReference>
<keyword evidence="3" id="KW-0378">Hydrolase</keyword>
<comment type="similarity">
    <text evidence="1">Belongs to the peptidase S1C family.</text>
</comment>
<evidence type="ECO:0000256" key="6">
    <source>
        <dbReference type="SAM" id="Phobius"/>
    </source>
</evidence>
<name>A0A6G1X3Q8_9BACI</name>
<feature type="coiled-coil region" evidence="5">
    <location>
        <begin position="31"/>
        <end position="58"/>
    </location>
</feature>
<sequence length="398" mass="45094">MRQLKKKYIFWPVVLSLFTGIILIGLLFLVYQNWNEDNISLENDVAKLVRTNKEEKETNLKTIIHEAQKSVVQIEAENESGQNIGSGFIFNEKGDIITNAHVVQDADSIFVKTSDARTYPAALVGIGENEDVAVLRVPQLVDRSTLPIDGDFEGEIGDDIIAVGSPLGFQNTVTIGIISGKNRNFTVEEGYDYQGLYQISAPITNGNSGGPLIHRQTGNIIAINSAGSKEGQIGFSLPLHEVIDLVNMWSDQADDQELNYNTELTTYEQVDEEQLKQDANYIVNYFFENLEMRDYLNAYTLLGSDLQNQKTYQDFRKEYVHVNDLSINNVETEMTSSHRVQITLNADHISRKDKQIRLTEHYKSTFVIGYENDQLKILEQERELLSTTEQELTVPEEQ</sequence>
<dbReference type="PRINTS" id="PR00834">
    <property type="entry name" value="PROTEASES2C"/>
</dbReference>
<keyword evidence="2 7" id="KW-0645">Protease</keyword>
<dbReference type="InterPro" id="IPR043504">
    <property type="entry name" value="Peptidase_S1_PA_chymotrypsin"/>
</dbReference>
<dbReference type="SUPFAM" id="SSF50494">
    <property type="entry name" value="Trypsin-like serine proteases"/>
    <property type="match status" value="1"/>
</dbReference>
<dbReference type="InterPro" id="IPR001940">
    <property type="entry name" value="Peptidase_S1C"/>
</dbReference>
<dbReference type="EMBL" id="WJNH01000002">
    <property type="protein sequence ID" value="MRG85594.1"/>
    <property type="molecule type" value="Genomic_DNA"/>
</dbReference>
<dbReference type="InterPro" id="IPR051201">
    <property type="entry name" value="Chloro_Bact_Ser_Proteases"/>
</dbReference>
<gene>
    <name evidence="7" type="ORF">GH754_04515</name>
</gene>